<dbReference type="EMBL" id="UZAF01002900">
    <property type="protein sequence ID" value="VDO11688.1"/>
    <property type="molecule type" value="Genomic_DNA"/>
</dbReference>
<evidence type="ECO:0000313" key="7">
    <source>
        <dbReference type="Proteomes" id="UP000268014"/>
    </source>
</evidence>
<dbReference type="AlphaFoldDB" id="A0A3P7W2J0"/>
<dbReference type="GO" id="GO:0008239">
    <property type="term" value="F:dipeptidyl-peptidase activity"/>
    <property type="evidence" value="ECO:0007669"/>
    <property type="project" value="TreeGrafter"/>
</dbReference>
<reference evidence="6 7" key="1">
    <citation type="submission" date="2018-11" db="EMBL/GenBank/DDBJ databases">
        <authorList>
            <consortium name="Pathogen Informatics"/>
        </authorList>
    </citation>
    <scope>NUCLEOTIDE SEQUENCE [LARGE SCALE GENOMIC DNA]</scope>
    <source>
        <strain evidence="6 7">MHpl1</strain>
    </source>
</reference>
<evidence type="ECO:0000256" key="2">
    <source>
        <dbReference type="ARBA" id="ARBA00022670"/>
    </source>
</evidence>
<evidence type="ECO:0000313" key="6">
    <source>
        <dbReference type="EMBL" id="VDO11688.1"/>
    </source>
</evidence>
<dbReference type="PANTHER" id="PTHR11010">
    <property type="entry name" value="PROTEASE S28 PRO-X CARBOXYPEPTIDASE-RELATED"/>
    <property type="match status" value="1"/>
</dbReference>
<dbReference type="InterPro" id="IPR008758">
    <property type="entry name" value="Peptidase_S28"/>
</dbReference>
<keyword evidence="7" id="KW-1185">Reference proteome</keyword>
<evidence type="ECO:0000256" key="1">
    <source>
        <dbReference type="ARBA" id="ARBA00011079"/>
    </source>
</evidence>
<dbReference type="InterPro" id="IPR029058">
    <property type="entry name" value="AB_hydrolase_fold"/>
</dbReference>
<dbReference type="Gene3D" id="3.40.50.1820">
    <property type="entry name" value="alpha/beta hydrolase"/>
    <property type="match status" value="1"/>
</dbReference>
<dbReference type="Proteomes" id="UP000268014">
    <property type="component" value="Unassembled WGS sequence"/>
</dbReference>
<organism evidence="6 7">
    <name type="scientific">Haemonchus placei</name>
    <name type="common">Barber's pole worm</name>
    <dbReference type="NCBI Taxonomy" id="6290"/>
    <lineage>
        <taxon>Eukaryota</taxon>
        <taxon>Metazoa</taxon>
        <taxon>Ecdysozoa</taxon>
        <taxon>Nematoda</taxon>
        <taxon>Chromadorea</taxon>
        <taxon>Rhabditida</taxon>
        <taxon>Rhabditina</taxon>
        <taxon>Rhabditomorpha</taxon>
        <taxon>Strongyloidea</taxon>
        <taxon>Trichostrongylidae</taxon>
        <taxon>Haemonchus</taxon>
    </lineage>
</organism>
<dbReference type="Pfam" id="PF05577">
    <property type="entry name" value="Peptidase_S28"/>
    <property type="match status" value="1"/>
</dbReference>
<keyword evidence="3" id="KW-0732">Signal</keyword>
<keyword evidence="5" id="KW-0325">Glycoprotein</keyword>
<proteinExistence type="inferred from homology"/>
<protein>
    <submittedName>
        <fullName evidence="6">Uncharacterized protein</fullName>
    </submittedName>
</protein>
<dbReference type="OrthoDB" id="1735038at2759"/>
<keyword evidence="2" id="KW-0645">Protease</keyword>
<comment type="similarity">
    <text evidence="1">Belongs to the peptidase S28 family.</text>
</comment>
<dbReference type="PANTHER" id="PTHR11010:SF117">
    <property type="entry name" value="SERINE PROTEASE 16"/>
    <property type="match status" value="1"/>
</dbReference>
<dbReference type="GO" id="GO:0006508">
    <property type="term" value="P:proteolysis"/>
    <property type="evidence" value="ECO:0007669"/>
    <property type="project" value="UniProtKB-KW"/>
</dbReference>
<feature type="non-terminal residue" evidence="6">
    <location>
        <position position="172"/>
    </location>
</feature>
<evidence type="ECO:0000256" key="4">
    <source>
        <dbReference type="ARBA" id="ARBA00022801"/>
    </source>
</evidence>
<dbReference type="GO" id="GO:0070008">
    <property type="term" value="F:serine-type exopeptidase activity"/>
    <property type="evidence" value="ECO:0007669"/>
    <property type="project" value="InterPro"/>
</dbReference>
<name>A0A3P7W2J0_HAEPC</name>
<evidence type="ECO:0000256" key="5">
    <source>
        <dbReference type="ARBA" id="ARBA00023180"/>
    </source>
</evidence>
<evidence type="ECO:0000256" key="3">
    <source>
        <dbReference type="ARBA" id="ARBA00022729"/>
    </source>
</evidence>
<keyword evidence="4" id="KW-0378">Hydrolase</keyword>
<sequence length="172" mass="19672">MVAKCAPQSEFLPLMIHGRPRGGFVPLPTRNETYAQQTLGIIVADWFVNRVNHFSDYPDVYNQRYWYYDQWYRTGGPAFLMLGGEGAQDPSWLQQEDLEWIQLAKQHGAMLFLLEHRYYGQSRPTPDMSTVNLWTLSSAQAIEDTAAFIIGMKAKFPQLANVPWVTFGGSYA</sequence>
<gene>
    <name evidence="6" type="ORF">HPLM_LOCUS1856</name>
</gene>
<accession>A0A3P7W2J0</accession>
<dbReference type="SUPFAM" id="SSF53474">
    <property type="entry name" value="alpha/beta-Hydrolases"/>
    <property type="match status" value="1"/>
</dbReference>